<evidence type="ECO:0000256" key="1">
    <source>
        <dbReference type="SAM" id="MobiDB-lite"/>
    </source>
</evidence>
<reference evidence="4 5" key="1">
    <citation type="submission" date="2016-11" db="EMBL/GenBank/DDBJ databases">
        <title>The macronuclear genome of Stentor coeruleus: a giant cell with tiny introns.</title>
        <authorList>
            <person name="Slabodnick M."/>
            <person name="Ruby J.G."/>
            <person name="Reiff S.B."/>
            <person name="Swart E.C."/>
            <person name="Gosai S."/>
            <person name="Prabakaran S."/>
            <person name="Witkowska E."/>
            <person name="Larue G.E."/>
            <person name="Fisher S."/>
            <person name="Freeman R.M."/>
            <person name="Gunawardena J."/>
            <person name="Chu W."/>
            <person name="Stover N.A."/>
            <person name="Gregory B.D."/>
            <person name="Nowacki M."/>
            <person name="Derisi J."/>
            <person name="Roy S.W."/>
            <person name="Marshall W.F."/>
            <person name="Sood P."/>
        </authorList>
    </citation>
    <scope>NUCLEOTIDE SEQUENCE [LARGE SCALE GENOMIC DNA]</scope>
    <source>
        <strain evidence="4">WM001</strain>
    </source>
</reference>
<dbReference type="EMBL" id="MPUH01001674">
    <property type="protein sequence ID" value="OMJ66618.1"/>
    <property type="molecule type" value="Genomic_DNA"/>
</dbReference>
<feature type="compositionally biased region" description="Polar residues" evidence="1">
    <location>
        <begin position="160"/>
        <end position="169"/>
    </location>
</feature>
<evidence type="ECO:0000313" key="4">
    <source>
        <dbReference type="EMBL" id="OMJ66618.1"/>
    </source>
</evidence>
<name>A0A1R2AQ06_9CILI</name>
<protein>
    <submittedName>
        <fullName evidence="4">Uncharacterized protein</fullName>
    </submittedName>
</protein>
<dbReference type="Proteomes" id="UP000187209">
    <property type="component" value="Unassembled WGS sequence"/>
</dbReference>
<comment type="caution">
    <text evidence="4">The sequence shown here is derived from an EMBL/GenBank/DDBJ whole genome shotgun (WGS) entry which is preliminary data.</text>
</comment>
<keyword evidence="2" id="KW-1133">Transmembrane helix</keyword>
<keyword evidence="2" id="KW-0812">Transmembrane</keyword>
<feature type="signal peptide" evidence="3">
    <location>
        <begin position="1"/>
        <end position="17"/>
    </location>
</feature>
<gene>
    <name evidence="4" type="ORF">SteCoe_36475</name>
</gene>
<sequence length="1445" mass="165808">MLNTQMYLLSLLILAYSTVILKNFSEILLTPNTVMDFNYLDYFEGTQLHYFVKKSSSSYMQHPQPDIVKGEYSLKWPESSISREMGSFFNYSNSLSYYFSKKFIGCINVNANTANLNQVWIKEIDSTKPNLNIIALAVLDYKKQNYKNYHKKKSSQSQKPTTSNLSQPLYSNTTKFNTSQHFFSYADESNAEHFLLVIAQDTVSLINEFYVSEITNSSKTAIFTSIKIPQLSNINQLSLYHYFPTEIVSFAGCEGNTSYDFIYNFSDIYEPKFIQKIYENVCLGPSINYTSFPLNNFVHQLQNLTYQLIVLDRNYGLESYTMENGFFKIGLSLDMRLYGDLLDFKEYLDPENINNQAFVRTLYGVFTIRTNDMIEINHIANIDSRGNENVIAGVYVYNNFAYLTFIENDFRISIGIVNVEYPRSIINFAIFDNDNVNINGQWAFIPGAMDMIYIRIDKEVLRNFTFSPMLPILNINSSNIDSLYTITAIDINLDSKNNTLKIKLTSDNTYEIILADNGIPCTKSLTIVNDYAITNGEILIPMNMFSGWNLTCRLVSIENDEYFANIIDKTPDKIEFFKSFNVSQDAQISYVDNYIVVIEEEYFNIFDFESGYTRRYDLPDVVGIVSVIDGNKQVFYVISGTYSCNCFMILFPSQIIIPITTSIKNCLFIEANINYLVISNNKILSIYTLIDQPEFLINFYLSEQKKLNINHISISLLSSLDTLLYIGTGNSIFTINLSTIGNSMLINSHKEIIYTTFVSGQKTVCVSSENKIIVFNNYLNIKILTLDINADYLTQLDDYVLASNNASLFIIDTQNQYTKNSVVFADIKNRKNIGLLYGKSDYAYLAFLENNQIHVYKINCLKRNTRWNNNVMLKADIINNNDTMNSAFSLNMNMRCWNEFSSKSTTIEVMFITYGNAISKKKDLSINLINDYKVEEIYDLCDYFNGFDMQAEIIWKGKAANSNNKNLPAYITPSLQKTKAHMIDENMIDHDVISFTNYTCILTATNNILLVNFETGNVDGNFTIIPKNNSTLKCININSISTIKSSSLIIVGCNYIDSSMQSSLKYSVLISLITDLDSKTLINSTETKIKPNAGFSKVIKGTRNIFVFAIIDGLANYTFNNNHIWIYKGIWDGISSIITFDQTVNYFTLNLNNFYAITLDGIYDYNNTLSLYVFDQNYGVRSLISYNGSKMIIKDSFNLNNPASSIGLCGKILFLGFNNTSIMLFKLIQNQIEYYMTYFPYNNHSEIYSALRGFISCDDYYFPKYIILPMKSNSMIVVRIINLLSGNASYIVRDIQVAKCSQIIPDFSEFIFLNSTFFLTLDTQLKYLNIFSIQKFSLVFPALSLAQCEKVNEKWGNEFEIEIKVYNSKNSVMTNKVFFDIFNGDDKDGKQNSQFLRWWEIVLIVVGFLIALTIIVFAVYFAVMKKRLRMTLFTSNLYISEISRI</sequence>
<feature type="region of interest" description="Disordered" evidence="1">
    <location>
        <begin position="149"/>
        <end position="169"/>
    </location>
</feature>
<proteinExistence type="predicted"/>
<dbReference type="OrthoDB" id="327913at2759"/>
<evidence type="ECO:0000256" key="3">
    <source>
        <dbReference type="SAM" id="SignalP"/>
    </source>
</evidence>
<evidence type="ECO:0000313" key="5">
    <source>
        <dbReference type="Proteomes" id="UP000187209"/>
    </source>
</evidence>
<keyword evidence="3" id="KW-0732">Signal</keyword>
<feature type="transmembrane region" description="Helical" evidence="2">
    <location>
        <begin position="1398"/>
        <end position="1423"/>
    </location>
</feature>
<organism evidence="4 5">
    <name type="scientific">Stentor coeruleus</name>
    <dbReference type="NCBI Taxonomy" id="5963"/>
    <lineage>
        <taxon>Eukaryota</taxon>
        <taxon>Sar</taxon>
        <taxon>Alveolata</taxon>
        <taxon>Ciliophora</taxon>
        <taxon>Postciliodesmatophora</taxon>
        <taxon>Heterotrichea</taxon>
        <taxon>Heterotrichida</taxon>
        <taxon>Stentoridae</taxon>
        <taxon>Stentor</taxon>
    </lineage>
</organism>
<accession>A0A1R2AQ06</accession>
<feature type="chain" id="PRO_5010225443" evidence="3">
    <location>
        <begin position="18"/>
        <end position="1445"/>
    </location>
</feature>
<keyword evidence="2" id="KW-0472">Membrane</keyword>
<evidence type="ECO:0000256" key="2">
    <source>
        <dbReference type="SAM" id="Phobius"/>
    </source>
</evidence>
<keyword evidence="5" id="KW-1185">Reference proteome</keyword>